<keyword evidence="10" id="KW-1185">Reference proteome</keyword>
<feature type="domain" description="YetF C-terminal" evidence="8">
    <location>
        <begin position="90"/>
        <end position="158"/>
    </location>
</feature>
<evidence type="ECO:0000256" key="7">
    <source>
        <dbReference type="SAM" id="Phobius"/>
    </source>
</evidence>
<evidence type="ECO:0000256" key="5">
    <source>
        <dbReference type="ARBA" id="ARBA00022989"/>
    </source>
</evidence>
<comment type="subcellular location">
    <subcellularLocation>
        <location evidence="1">Cell membrane</location>
        <topology evidence="1">Multi-pass membrane protein</topology>
    </subcellularLocation>
</comment>
<dbReference type="RefSeq" id="WP_342882473.1">
    <property type="nucleotide sequence ID" value="NZ_JBBMQS010000012.1"/>
</dbReference>
<proteinExistence type="inferred from homology"/>
<dbReference type="Gene3D" id="3.30.240.20">
    <property type="entry name" value="bsu07140 like domains"/>
    <property type="match status" value="1"/>
</dbReference>
<dbReference type="InterPro" id="IPR023090">
    <property type="entry name" value="UPF0702_alpha/beta_dom_sf"/>
</dbReference>
<organism evidence="9 10">
    <name type="scientific">Paraglaciecola mesophila</name>
    <dbReference type="NCBI Taxonomy" id="197222"/>
    <lineage>
        <taxon>Bacteria</taxon>
        <taxon>Pseudomonadati</taxon>
        <taxon>Pseudomonadota</taxon>
        <taxon>Gammaproteobacteria</taxon>
        <taxon>Alteromonadales</taxon>
        <taxon>Alteromonadaceae</taxon>
        <taxon>Paraglaciecola</taxon>
    </lineage>
</organism>
<evidence type="ECO:0000256" key="4">
    <source>
        <dbReference type="ARBA" id="ARBA00022692"/>
    </source>
</evidence>
<evidence type="ECO:0000256" key="3">
    <source>
        <dbReference type="ARBA" id="ARBA00022475"/>
    </source>
</evidence>
<evidence type="ECO:0000259" key="8">
    <source>
        <dbReference type="Pfam" id="PF04239"/>
    </source>
</evidence>
<keyword evidence="4 7" id="KW-0812">Transmembrane</keyword>
<comment type="caution">
    <text evidence="9">The sequence shown here is derived from an EMBL/GenBank/DDBJ whole genome shotgun (WGS) entry which is preliminary data.</text>
</comment>
<dbReference type="Proteomes" id="UP001461163">
    <property type="component" value="Unassembled WGS sequence"/>
</dbReference>
<evidence type="ECO:0000313" key="9">
    <source>
        <dbReference type="EMBL" id="MEM5499292.1"/>
    </source>
</evidence>
<evidence type="ECO:0000256" key="6">
    <source>
        <dbReference type="ARBA" id="ARBA00023136"/>
    </source>
</evidence>
<dbReference type="PANTHER" id="PTHR34582:SF6">
    <property type="entry name" value="UPF0702 TRANSMEMBRANE PROTEIN YCAP"/>
    <property type="match status" value="1"/>
</dbReference>
<sequence>MFVNDPLADLFLRSMALTAIAMFWVVLLVRVNGLRSFSKMTNFDFVMTVAIGSLLAGASQSTDWISFVQTLLSMAMLFIVQFTTATIRKKLTTFESFMQNQPALLMKDGVILHAALKATRVAETDLIAKLRETNVLDLTQVRAVVLETTGDISVIHGDSCSVELLQGVRMVNEK</sequence>
<reference evidence="9 10" key="1">
    <citation type="submission" date="2024-03" db="EMBL/GenBank/DDBJ databases">
        <title>Community enrichment and isolation of bacterial strains for fucoidan degradation.</title>
        <authorList>
            <person name="Sichert A."/>
        </authorList>
    </citation>
    <scope>NUCLEOTIDE SEQUENCE [LARGE SCALE GENOMIC DNA]</scope>
    <source>
        <strain evidence="9 10">AS12</strain>
    </source>
</reference>
<dbReference type="Pfam" id="PF04239">
    <property type="entry name" value="DUF421"/>
    <property type="match status" value="1"/>
</dbReference>
<evidence type="ECO:0000256" key="2">
    <source>
        <dbReference type="ARBA" id="ARBA00006448"/>
    </source>
</evidence>
<keyword evidence="3" id="KW-1003">Cell membrane</keyword>
<evidence type="ECO:0000256" key="1">
    <source>
        <dbReference type="ARBA" id="ARBA00004651"/>
    </source>
</evidence>
<dbReference type="InterPro" id="IPR007353">
    <property type="entry name" value="DUF421"/>
</dbReference>
<feature type="transmembrane region" description="Helical" evidence="7">
    <location>
        <begin position="41"/>
        <end position="58"/>
    </location>
</feature>
<keyword evidence="5 7" id="KW-1133">Transmembrane helix</keyword>
<protein>
    <submittedName>
        <fullName evidence="9">YetF domain-containing protein</fullName>
    </submittedName>
</protein>
<gene>
    <name evidence="9" type="ORF">WNY77_17905</name>
</gene>
<keyword evidence="6 7" id="KW-0472">Membrane</keyword>
<feature type="transmembrane region" description="Helical" evidence="7">
    <location>
        <begin position="12"/>
        <end position="29"/>
    </location>
</feature>
<feature type="transmembrane region" description="Helical" evidence="7">
    <location>
        <begin position="64"/>
        <end position="87"/>
    </location>
</feature>
<comment type="similarity">
    <text evidence="2">Belongs to the UPF0702 family.</text>
</comment>
<name>A0ABU9SZI0_9ALTE</name>
<dbReference type="PANTHER" id="PTHR34582">
    <property type="entry name" value="UPF0702 TRANSMEMBRANE PROTEIN YCAP"/>
    <property type="match status" value="1"/>
</dbReference>
<evidence type="ECO:0000313" key="10">
    <source>
        <dbReference type="Proteomes" id="UP001461163"/>
    </source>
</evidence>
<dbReference type="EMBL" id="JBBMQS010000012">
    <property type="protein sequence ID" value="MEM5499292.1"/>
    <property type="molecule type" value="Genomic_DNA"/>
</dbReference>
<accession>A0ABU9SZI0</accession>